<accession>K1R7I4</accession>
<dbReference type="HOGENOM" id="CLU_2471257_0_0_1"/>
<name>K1R7I4_MAGGI</name>
<sequence length="88" mass="10189">MFDQRAVWRVKVFGFSLLFELMNENKSDQMSMVFCDYFYSAVFVKKTVTADKNSELWSVPNNVRIQRSRRLAGPDTSLNNPCCCTHAP</sequence>
<dbReference type="InParanoid" id="K1R7I4"/>
<protein>
    <submittedName>
        <fullName evidence="1">Uncharacterized protein</fullName>
    </submittedName>
</protein>
<gene>
    <name evidence="1" type="ORF">CGI_10028353</name>
</gene>
<dbReference type="AlphaFoldDB" id="K1R7I4"/>
<organism evidence="1">
    <name type="scientific">Magallana gigas</name>
    <name type="common">Pacific oyster</name>
    <name type="synonym">Crassostrea gigas</name>
    <dbReference type="NCBI Taxonomy" id="29159"/>
    <lineage>
        <taxon>Eukaryota</taxon>
        <taxon>Metazoa</taxon>
        <taxon>Spiralia</taxon>
        <taxon>Lophotrochozoa</taxon>
        <taxon>Mollusca</taxon>
        <taxon>Bivalvia</taxon>
        <taxon>Autobranchia</taxon>
        <taxon>Pteriomorphia</taxon>
        <taxon>Ostreida</taxon>
        <taxon>Ostreoidea</taxon>
        <taxon>Ostreidae</taxon>
        <taxon>Magallana</taxon>
    </lineage>
</organism>
<reference evidence="1" key="1">
    <citation type="journal article" date="2012" name="Nature">
        <title>The oyster genome reveals stress adaptation and complexity of shell formation.</title>
        <authorList>
            <person name="Zhang G."/>
            <person name="Fang X."/>
            <person name="Guo X."/>
            <person name="Li L."/>
            <person name="Luo R."/>
            <person name="Xu F."/>
            <person name="Yang P."/>
            <person name="Zhang L."/>
            <person name="Wang X."/>
            <person name="Qi H."/>
            <person name="Xiong Z."/>
            <person name="Que H."/>
            <person name="Xie Y."/>
            <person name="Holland P.W."/>
            <person name="Paps J."/>
            <person name="Zhu Y."/>
            <person name="Wu F."/>
            <person name="Chen Y."/>
            <person name="Wang J."/>
            <person name="Peng C."/>
            <person name="Meng J."/>
            <person name="Yang L."/>
            <person name="Liu J."/>
            <person name="Wen B."/>
            <person name="Zhang N."/>
            <person name="Huang Z."/>
            <person name="Zhu Q."/>
            <person name="Feng Y."/>
            <person name="Mount A."/>
            <person name="Hedgecock D."/>
            <person name="Xu Z."/>
            <person name="Liu Y."/>
            <person name="Domazet-Loso T."/>
            <person name="Du Y."/>
            <person name="Sun X."/>
            <person name="Zhang S."/>
            <person name="Liu B."/>
            <person name="Cheng P."/>
            <person name="Jiang X."/>
            <person name="Li J."/>
            <person name="Fan D."/>
            <person name="Wang W."/>
            <person name="Fu W."/>
            <person name="Wang T."/>
            <person name="Wang B."/>
            <person name="Zhang J."/>
            <person name="Peng Z."/>
            <person name="Li Y."/>
            <person name="Li N."/>
            <person name="Wang J."/>
            <person name="Chen M."/>
            <person name="He Y."/>
            <person name="Tan F."/>
            <person name="Song X."/>
            <person name="Zheng Q."/>
            <person name="Huang R."/>
            <person name="Yang H."/>
            <person name="Du X."/>
            <person name="Chen L."/>
            <person name="Yang M."/>
            <person name="Gaffney P.M."/>
            <person name="Wang S."/>
            <person name="Luo L."/>
            <person name="She Z."/>
            <person name="Ming Y."/>
            <person name="Huang W."/>
            <person name="Zhang S."/>
            <person name="Huang B."/>
            <person name="Zhang Y."/>
            <person name="Qu T."/>
            <person name="Ni P."/>
            <person name="Miao G."/>
            <person name="Wang J."/>
            <person name="Wang Q."/>
            <person name="Steinberg C.E."/>
            <person name="Wang H."/>
            <person name="Li N."/>
            <person name="Qian L."/>
            <person name="Zhang G."/>
            <person name="Li Y."/>
            <person name="Yang H."/>
            <person name="Liu X."/>
            <person name="Wang J."/>
            <person name="Yin Y."/>
            <person name="Wang J."/>
        </authorList>
    </citation>
    <scope>NUCLEOTIDE SEQUENCE [LARGE SCALE GENOMIC DNA]</scope>
    <source>
        <strain evidence="1">05x7-T-G4-1.051#20</strain>
    </source>
</reference>
<proteinExistence type="predicted"/>
<dbReference type="EMBL" id="JH823235">
    <property type="protein sequence ID" value="EKC37125.1"/>
    <property type="molecule type" value="Genomic_DNA"/>
</dbReference>
<evidence type="ECO:0000313" key="1">
    <source>
        <dbReference type="EMBL" id="EKC37125.1"/>
    </source>
</evidence>